<evidence type="ECO:0000313" key="3">
    <source>
        <dbReference type="Proteomes" id="UP000652761"/>
    </source>
</evidence>
<accession>A0A843XAU3</accession>
<dbReference type="Proteomes" id="UP000652761">
    <property type="component" value="Unassembled WGS sequence"/>
</dbReference>
<feature type="compositionally biased region" description="Polar residues" evidence="1">
    <location>
        <begin position="34"/>
        <end position="45"/>
    </location>
</feature>
<dbReference type="AlphaFoldDB" id="A0A843XAU3"/>
<organism evidence="2 3">
    <name type="scientific">Colocasia esculenta</name>
    <name type="common">Wild taro</name>
    <name type="synonym">Arum esculentum</name>
    <dbReference type="NCBI Taxonomy" id="4460"/>
    <lineage>
        <taxon>Eukaryota</taxon>
        <taxon>Viridiplantae</taxon>
        <taxon>Streptophyta</taxon>
        <taxon>Embryophyta</taxon>
        <taxon>Tracheophyta</taxon>
        <taxon>Spermatophyta</taxon>
        <taxon>Magnoliopsida</taxon>
        <taxon>Liliopsida</taxon>
        <taxon>Araceae</taxon>
        <taxon>Aroideae</taxon>
        <taxon>Colocasieae</taxon>
        <taxon>Colocasia</taxon>
    </lineage>
</organism>
<reference evidence="2" key="1">
    <citation type="submission" date="2017-07" db="EMBL/GenBank/DDBJ databases">
        <title>Taro Niue Genome Assembly and Annotation.</title>
        <authorList>
            <person name="Atibalentja N."/>
            <person name="Keating K."/>
            <person name="Fields C.J."/>
        </authorList>
    </citation>
    <scope>NUCLEOTIDE SEQUENCE</scope>
    <source>
        <strain evidence="2">Niue_2</strain>
        <tissue evidence="2">Leaf</tissue>
    </source>
</reference>
<protein>
    <submittedName>
        <fullName evidence="2">Uncharacterized protein</fullName>
    </submittedName>
</protein>
<evidence type="ECO:0000256" key="1">
    <source>
        <dbReference type="SAM" id="MobiDB-lite"/>
    </source>
</evidence>
<sequence>MPGTSRDPGPGSLDQTYNSNTGVRASKSDDTDLDGTTQVPGQSPELTAWLTENLGHPTGELKNLASIDVDAKIFGHQLHRNPGLIPQYSAATPPPLAYHDLAEIVVNLPILFLYL</sequence>
<evidence type="ECO:0000313" key="2">
    <source>
        <dbReference type="EMBL" id="MQM16446.1"/>
    </source>
</evidence>
<comment type="caution">
    <text evidence="2">The sequence shown here is derived from an EMBL/GenBank/DDBJ whole genome shotgun (WGS) entry which is preliminary data.</text>
</comment>
<gene>
    <name evidence="2" type="ORF">Taro_049404</name>
</gene>
<keyword evidence="3" id="KW-1185">Reference proteome</keyword>
<dbReference type="EMBL" id="NMUH01007007">
    <property type="protein sequence ID" value="MQM16446.1"/>
    <property type="molecule type" value="Genomic_DNA"/>
</dbReference>
<proteinExistence type="predicted"/>
<name>A0A843XAU3_COLES</name>
<feature type="region of interest" description="Disordered" evidence="1">
    <location>
        <begin position="1"/>
        <end position="45"/>
    </location>
</feature>
<feature type="compositionally biased region" description="Polar residues" evidence="1">
    <location>
        <begin position="13"/>
        <end position="23"/>
    </location>
</feature>